<dbReference type="PIRSF" id="PIRSF019693">
    <property type="entry name" value="VAMP-associated"/>
    <property type="match status" value="1"/>
</dbReference>
<dbReference type="PANTHER" id="PTHR10809">
    <property type="entry name" value="VESICLE-ASSOCIATED MEMBRANE PROTEIN-ASSOCIATED PROTEIN"/>
    <property type="match status" value="1"/>
</dbReference>
<dbReference type="InterPro" id="IPR013783">
    <property type="entry name" value="Ig-like_fold"/>
</dbReference>
<evidence type="ECO:0000313" key="6">
    <source>
        <dbReference type="Proteomes" id="UP001630127"/>
    </source>
</evidence>
<dbReference type="PANTHER" id="PTHR10809:SF160">
    <property type="entry name" value="VESICLE-ASSOCIATED PROTEIN 1-3"/>
    <property type="match status" value="1"/>
</dbReference>
<accession>A0ABD2ZF84</accession>
<feature type="transmembrane region" description="Helical" evidence="3">
    <location>
        <begin position="218"/>
        <end position="240"/>
    </location>
</feature>
<dbReference type="SUPFAM" id="SSF49354">
    <property type="entry name" value="PapD-like"/>
    <property type="match status" value="1"/>
</dbReference>
<reference evidence="5 6" key="1">
    <citation type="submission" date="2024-11" db="EMBL/GenBank/DDBJ databases">
        <title>A near-complete genome assembly of Cinchona calisaya.</title>
        <authorList>
            <person name="Lian D.C."/>
            <person name="Zhao X.W."/>
            <person name="Wei L."/>
        </authorList>
    </citation>
    <scope>NUCLEOTIDE SEQUENCE [LARGE SCALE GENOMIC DNA]</scope>
    <source>
        <tissue evidence="5">Nenye</tissue>
    </source>
</reference>
<dbReference type="GO" id="GO:0005783">
    <property type="term" value="C:endoplasmic reticulum"/>
    <property type="evidence" value="ECO:0007669"/>
    <property type="project" value="UniProtKB-ARBA"/>
</dbReference>
<evidence type="ECO:0000256" key="1">
    <source>
        <dbReference type="ARBA" id="ARBA00008932"/>
    </source>
</evidence>
<dbReference type="Pfam" id="PF00635">
    <property type="entry name" value="Motile_Sperm"/>
    <property type="match status" value="1"/>
</dbReference>
<keyword evidence="3" id="KW-1133">Transmembrane helix</keyword>
<proteinExistence type="inferred from homology"/>
<dbReference type="Proteomes" id="UP001630127">
    <property type="component" value="Unassembled WGS sequence"/>
</dbReference>
<gene>
    <name evidence="5" type="ORF">ACH5RR_023872</name>
</gene>
<feature type="domain" description="MSP" evidence="4">
    <location>
        <begin position="9"/>
        <end position="129"/>
    </location>
</feature>
<protein>
    <recommendedName>
        <fullName evidence="4">MSP domain-containing protein</fullName>
    </recommendedName>
</protein>
<dbReference type="Gene3D" id="2.60.40.10">
    <property type="entry name" value="Immunoglobulins"/>
    <property type="match status" value="1"/>
</dbReference>
<comment type="similarity">
    <text evidence="1">Belongs to the VAMP-associated protein (VAP) (TC 9.B.17) family.</text>
</comment>
<dbReference type="PROSITE" id="PS50202">
    <property type="entry name" value="MSP"/>
    <property type="match status" value="1"/>
</dbReference>
<evidence type="ECO:0000313" key="5">
    <source>
        <dbReference type="EMBL" id="KAL3516970.1"/>
    </source>
</evidence>
<dbReference type="AlphaFoldDB" id="A0ABD2ZF84"/>
<dbReference type="FunFam" id="2.60.40.10:FF:000813">
    <property type="entry name" value="Vesicle-associated protein 1-1"/>
    <property type="match status" value="1"/>
</dbReference>
<feature type="region of interest" description="Disordered" evidence="2">
    <location>
        <begin position="131"/>
        <end position="153"/>
    </location>
</feature>
<name>A0ABD2ZF84_9GENT</name>
<evidence type="ECO:0000256" key="3">
    <source>
        <dbReference type="SAM" id="Phobius"/>
    </source>
</evidence>
<evidence type="ECO:0000259" key="4">
    <source>
        <dbReference type="PROSITE" id="PS50202"/>
    </source>
</evidence>
<keyword evidence="3" id="KW-0812">Transmembrane</keyword>
<dbReference type="EMBL" id="JBJUIK010000010">
    <property type="protein sequence ID" value="KAL3516970.1"/>
    <property type="molecule type" value="Genomic_DNA"/>
</dbReference>
<dbReference type="InterPro" id="IPR000535">
    <property type="entry name" value="MSP_dom"/>
</dbReference>
<sequence>MGINGLGDFLSIHPTELKFPFELRKQSSCSLQLTNRTDQYIAFKVKTTRPRKYSVRPNAGVVLPGSTSNVTVVMQAHKEMPPDMHCKDKFLVQSVVVPKGATIKDINQQMFEKEDGKIIGEFMLRVAYIPANPPSPVPEEPEEDSSPRSSMIEDEVKSSVLSDHVARSLEESTGRASSSEEWPMISKLMEEKLLATEQNQKLYHELEMMRKEILRNQAGRVSFFFVLLIGLVGVLVGYFIR</sequence>
<keyword evidence="3" id="KW-0472">Membrane</keyword>
<comment type="caution">
    <text evidence="5">The sequence shown here is derived from an EMBL/GenBank/DDBJ whole genome shotgun (WGS) entry which is preliminary data.</text>
</comment>
<organism evidence="5 6">
    <name type="scientific">Cinchona calisaya</name>
    <dbReference type="NCBI Taxonomy" id="153742"/>
    <lineage>
        <taxon>Eukaryota</taxon>
        <taxon>Viridiplantae</taxon>
        <taxon>Streptophyta</taxon>
        <taxon>Embryophyta</taxon>
        <taxon>Tracheophyta</taxon>
        <taxon>Spermatophyta</taxon>
        <taxon>Magnoliopsida</taxon>
        <taxon>eudicotyledons</taxon>
        <taxon>Gunneridae</taxon>
        <taxon>Pentapetalae</taxon>
        <taxon>asterids</taxon>
        <taxon>lamiids</taxon>
        <taxon>Gentianales</taxon>
        <taxon>Rubiaceae</taxon>
        <taxon>Cinchonoideae</taxon>
        <taxon>Cinchoneae</taxon>
        <taxon>Cinchona</taxon>
    </lineage>
</organism>
<evidence type="ECO:0000256" key="2">
    <source>
        <dbReference type="SAM" id="MobiDB-lite"/>
    </source>
</evidence>
<keyword evidence="6" id="KW-1185">Reference proteome</keyword>
<dbReference type="InterPro" id="IPR016763">
    <property type="entry name" value="VAP"/>
</dbReference>
<dbReference type="InterPro" id="IPR008962">
    <property type="entry name" value="PapD-like_sf"/>
</dbReference>